<protein>
    <recommendedName>
        <fullName evidence="1">SnoaL-like domain-containing protein</fullName>
    </recommendedName>
</protein>
<feature type="domain" description="SnoaL-like" evidence="1">
    <location>
        <begin position="10"/>
        <end position="92"/>
    </location>
</feature>
<evidence type="ECO:0000313" key="2">
    <source>
        <dbReference type="EMBL" id="MFK4448538.1"/>
    </source>
</evidence>
<accession>A0ABW8MXT6</accession>
<reference evidence="2 3" key="1">
    <citation type="submission" date="2024-10" db="EMBL/GenBank/DDBJ databases">
        <authorList>
            <person name="Deangelis K."/>
            <person name="Huntemann M."/>
            <person name="Clum A."/>
            <person name="Wang J."/>
            <person name="Palaniappan K."/>
            <person name="Ritter S."/>
            <person name="Chen I.-M."/>
            <person name="Stamatis D."/>
            <person name="Reddy T."/>
            <person name="O'Malley R."/>
            <person name="Daum C."/>
            <person name="Ng V."/>
            <person name="Ivanova N."/>
            <person name="Kyrpides N."/>
            <person name="Woyke T."/>
        </authorList>
    </citation>
    <scope>NUCLEOTIDE SEQUENCE [LARGE SCALE GENOMIC DNA]</scope>
    <source>
        <strain evidence="2 3">GAS97</strain>
    </source>
</reference>
<dbReference type="Pfam" id="PF12680">
    <property type="entry name" value="SnoaL_2"/>
    <property type="match status" value="1"/>
</dbReference>
<reference evidence="2 3" key="2">
    <citation type="submission" date="2024-11" db="EMBL/GenBank/DDBJ databases">
        <title>Using genomics to understand microbial adaptation to soil warming.</title>
        <authorList>
            <person name="Deangelis K.M. PhD."/>
        </authorList>
    </citation>
    <scope>NUCLEOTIDE SEQUENCE [LARGE SCALE GENOMIC DNA]</scope>
    <source>
        <strain evidence="2 3">GAS97</strain>
    </source>
</reference>
<evidence type="ECO:0000313" key="3">
    <source>
        <dbReference type="Proteomes" id="UP001620514"/>
    </source>
</evidence>
<keyword evidence="3" id="KW-1185">Reference proteome</keyword>
<organism evidence="2 3">
    <name type="scientific">Caballeronia udeis</name>
    <dbReference type="NCBI Taxonomy" id="1232866"/>
    <lineage>
        <taxon>Bacteria</taxon>
        <taxon>Pseudomonadati</taxon>
        <taxon>Pseudomonadota</taxon>
        <taxon>Betaproteobacteria</taxon>
        <taxon>Burkholderiales</taxon>
        <taxon>Burkholderiaceae</taxon>
        <taxon>Caballeronia</taxon>
    </lineage>
</organism>
<name>A0ABW8MXT6_9BURK</name>
<evidence type="ECO:0000259" key="1">
    <source>
        <dbReference type="Pfam" id="PF12680"/>
    </source>
</evidence>
<dbReference type="Proteomes" id="UP001620514">
    <property type="component" value="Unassembled WGS sequence"/>
</dbReference>
<dbReference type="EMBL" id="JBIYDN010000053">
    <property type="protein sequence ID" value="MFK4448538.1"/>
    <property type="molecule type" value="Genomic_DNA"/>
</dbReference>
<comment type="caution">
    <text evidence="2">The sequence shown here is derived from an EMBL/GenBank/DDBJ whole genome shotgun (WGS) entry which is preliminary data.</text>
</comment>
<dbReference type="RefSeq" id="WP_404614916.1">
    <property type="nucleotide sequence ID" value="NZ_JBIYDN010000053.1"/>
</dbReference>
<dbReference type="InterPro" id="IPR037401">
    <property type="entry name" value="SnoaL-like"/>
</dbReference>
<sequence length="120" mass="13365">MTIPLTGVIAEHIKAVNAFDTDAVVATFAPDAYVNDNRREIRGINAIRRWVEREMVGDKVTLDVREVVDHYGDVIVSAAYDGDYDKSTLPPGELIMSNYFSVRGSKIVSLVVIRNHPSPY</sequence>
<dbReference type="SUPFAM" id="SSF54427">
    <property type="entry name" value="NTF2-like"/>
    <property type="match status" value="1"/>
</dbReference>
<dbReference type="Gene3D" id="3.10.450.50">
    <property type="match status" value="1"/>
</dbReference>
<proteinExistence type="predicted"/>
<dbReference type="InterPro" id="IPR032710">
    <property type="entry name" value="NTF2-like_dom_sf"/>
</dbReference>
<gene>
    <name evidence="2" type="ORF">ABH943_008582</name>
</gene>